<keyword evidence="2" id="KW-1185">Reference proteome</keyword>
<dbReference type="OrthoDB" id="686674at2759"/>
<accession>A0A1E5VRA1</accession>
<comment type="caution">
    <text evidence="1">The sequence shown here is derived from an EMBL/GenBank/DDBJ whole genome shotgun (WGS) entry which is preliminary data.</text>
</comment>
<dbReference type="PANTHER" id="PTHR47127">
    <property type="entry name" value="10A19I.15"/>
    <property type="match status" value="1"/>
</dbReference>
<proteinExistence type="predicted"/>
<dbReference type="EMBL" id="LWDX02032038">
    <property type="protein sequence ID" value="OEL27641.1"/>
    <property type="molecule type" value="Genomic_DNA"/>
</dbReference>
<dbReference type="Proteomes" id="UP000095767">
    <property type="component" value="Unassembled WGS sequence"/>
</dbReference>
<dbReference type="AlphaFoldDB" id="A0A1E5VRA1"/>
<sequence>MSSFMLSHLAGIVANGSRTSFGFKKVHFNQYQKINWLRNLSAFGFDEEKFIITLDLEHYNDHIKDHKNDAEFLNKPLEHFVEMVTIFGNSMAIDKYLKTAWPQYLETAWPQHGDTQCKFVLPQLIRRTLLQRQQCGNLGLLTPC</sequence>
<name>A0A1E5VRA1_9POAL</name>
<reference evidence="1 2" key="1">
    <citation type="submission" date="2016-09" db="EMBL/GenBank/DDBJ databases">
        <title>The draft genome of Dichanthelium oligosanthes: A C3 panicoid grass species.</title>
        <authorList>
            <person name="Studer A.J."/>
            <person name="Schnable J.C."/>
            <person name="Brutnell T.P."/>
        </authorList>
    </citation>
    <scope>NUCLEOTIDE SEQUENCE [LARGE SCALE GENOMIC DNA]</scope>
    <source>
        <strain evidence="2">cv. Kellogg 1175</strain>
        <tissue evidence="1">Leaf</tissue>
    </source>
</reference>
<gene>
    <name evidence="1" type="ORF">BAE44_0011340</name>
</gene>
<evidence type="ECO:0000313" key="2">
    <source>
        <dbReference type="Proteomes" id="UP000095767"/>
    </source>
</evidence>
<evidence type="ECO:0000313" key="1">
    <source>
        <dbReference type="EMBL" id="OEL27641.1"/>
    </source>
</evidence>
<organism evidence="1 2">
    <name type="scientific">Dichanthelium oligosanthes</name>
    <dbReference type="NCBI Taxonomy" id="888268"/>
    <lineage>
        <taxon>Eukaryota</taxon>
        <taxon>Viridiplantae</taxon>
        <taxon>Streptophyta</taxon>
        <taxon>Embryophyta</taxon>
        <taxon>Tracheophyta</taxon>
        <taxon>Spermatophyta</taxon>
        <taxon>Magnoliopsida</taxon>
        <taxon>Liliopsida</taxon>
        <taxon>Poales</taxon>
        <taxon>Poaceae</taxon>
        <taxon>PACMAD clade</taxon>
        <taxon>Panicoideae</taxon>
        <taxon>Panicodae</taxon>
        <taxon>Paniceae</taxon>
        <taxon>Dichantheliinae</taxon>
        <taxon>Dichanthelium</taxon>
    </lineage>
</organism>
<protein>
    <submittedName>
        <fullName evidence="1">Uncharacterized protein</fullName>
    </submittedName>
</protein>